<evidence type="ECO:0000313" key="1">
    <source>
        <dbReference type="EMBL" id="KAI0063048.1"/>
    </source>
</evidence>
<dbReference type="EMBL" id="MU277204">
    <property type="protein sequence ID" value="KAI0063048.1"/>
    <property type="molecule type" value="Genomic_DNA"/>
</dbReference>
<protein>
    <submittedName>
        <fullName evidence="1">NAD(P)-binding protein</fullName>
    </submittedName>
</protein>
<gene>
    <name evidence="1" type="ORF">BV25DRAFT_1915382</name>
</gene>
<dbReference type="Proteomes" id="UP000814140">
    <property type="component" value="Unassembled WGS sequence"/>
</dbReference>
<organism evidence="1 2">
    <name type="scientific">Artomyces pyxidatus</name>
    <dbReference type="NCBI Taxonomy" id="48021"/>
    <lineage>
        <taxon>Eukaryota</taxon>
        <taxon>Fungi</taxon>
        <taxon>Dikarya</taxon>
        <taxon>Basidiomycota</taxon>
        <taxon>Agaricomycotina</taxon>
        <taxon>Agaricomycetes</taxon>
        <taxon>Russulales</taxon>
        <taxon>Auriscalpiaceae</taxon>
        <taxon>Artomyces</taxon>
    </lineage>
</organism>
<accession>A0ACB8T3E9</accession>
<sequence length="336" mass="36795">MSKLIVVLGATGKQGGSVVDAFLKDPVYRVRAVTRDPLSSSAKALSAKGAEVVQGDLLDVESLKRAFHGANVVYGMTTDTWDNIRIVGPATPDRSILEKSYDMERAQGANIVNAVLSIVDTTLEVFIFSSLSSARRLSKGKYTWVYHFDAKADIVDMLQRDHPELAAKTAVLQLGLFASNWRGPTPIRPTKQPDGSYEIAAVGSGDALYPLVDPERDTAVFVRALAAHMPSRLQTYLGFGEMMSLNEWAALWGRIRGVRAYYKELTVAVYDERITVVPGLGRELGEMYAYAAEFGYDGGEEGIIPMTALELERPVTSMEEYIRNEDWSGLDSAPGS</sequence>
<comment type="caution">
    <text evidence="1">The sequence shown here is derived from an EMBL/GenBank/DDBJ whole genome shotgun (WGS) entry which is preliminary data.</text>
</comment>
<proteinExistence type="predicted"/>
<reference evidence="1" key="1">
    <citation type="submission" date="2021-03" db="EMBL/GenBank/DDBJ databases">
        <authorList>
            <consortium name="DOE Joint Genome Institute"/>
            <person name="Ahrendt S."/>
            <person name="Looney B.P."/>
            <person name="Miyauchi S."/>
            <person name="Morin E."/>
            <person name="Drula E."/>
            <person name="Courty P.E."/>
            <person name="Chicoki N."/>
            <person name="Fauchery L."/>
            <person name="Kohler A."/>
            <person name="Kuo A."/>
            <person name="Labutti K."/>
            <person name="Pangilinan J."/>
            <person name="Lipzen A."/>
            <person name="Riley R."/>
            <person name="Andreopoulos W."/>
            <person name="He G."/>
            <person name="Johnson J."/>
            <person name="Barry K.W."/>
            <person name="Grigoriev I.V."/>
            <person name="Nagy L."/>
            <person name="Hibbett D."/>
            <person name="Henrissat B."/>
            <person name="Matheny P.B."/>
            <person name="Labbe J."/>
            <person name="Martin F."/>
        </authorList>
    </citation>
    <scope>NUCLEOTIDE SEQUENCE</scope>
    <source>
        <strain evidence="1">HHB10654</strain>
    </source>
</reference>
<evidence type="ECO:0000313" key="2">
    <source>
        <dbReference type="Proteomes" id="UP000814140"/>
    </source>
</evidence>
<name>A0ACB8T3E9_9AGAM</name>
<keyword evidence="2" id="KW-1185">Reference proteome</keyword>
<reference evidence="1" key="2">
    <citation type="journal article" date="2022" name="New Phytol.">
        <title>Evolutionary transition to the ectomycorrhizal habit in the genomes of a hyperdiverse lineage of mushroom-forming fungi.</title>
        <authorList>
            <person name="Looney B."/>
            <person name="Miyauchi S."/>
            <person name="Morin E."/>
            <person name="Drula E."/>
            <person name="Courty P.E."/>
            <person name="Kohler A."/>
            <person name="Kuo A."/>
            <person name="LaButti K."/>
            <person name="Pangilinan J."/>
            <person name="Lipzen A."/>
            <person name="Riley R."/>
            <person name="Andreopoulos W."/>
            <person name="He G."/>
            <person name="Johnson J."/>
            <person name="Nolan M."/>
            <person name="Tritt A."/>
            <person name="Barry K.W."/>
            <person name="Grigoriev I.V."/>
            <person name="Nagy L.G."/>
            <person name="Hibbett D."/>
            <person name="Henrissat B."/>
            <person name="Matheny P.B."/>
            <person name="Labbe J."/>
            <person name="Martin F.M."/>
        </authorList>
    </citation>
    <scope>NUCLEOTIDE SEQUENCE</scope>
    <source>
        <strain evidence="1">HHB10654</strain>
    </source>
</reference>